<evidence type="ECO:0000256" key="2">
    <source>
        <dbReference type="ARBA" id="ARBA00022771"/>
    </source>
</evidence>
<gene>
    <name evidence="8" type="ORF">HannXRQ_Chr16g0506651</name>
    <name evidence="7" type="ORF">HanXRQr2_Chr16g0734031</name>
</gene>
<evidence type="ECO:0000313" key="8">
    <source>
        <dbReference type="EMBL" id="OTF91063.1"/>
    </source>
</evidence>
<dbReference type="Pfam" id="PF01426">
    <property type="entry name" value="BAH"/>
    <property type="match status" value="1"/>
</dbReference>
<dbReference type="GO" id="GO:0008270">
    <property type="term" value="F:zinc ion binding"/>
    <property type="evidence" value="ECO:0007669"/>
    <property type="project" value="UniProtKB-KW"/>
</dbReference>
<dbReference type="AlphaFoldDB" id="A0A251RXY2"/>
<keyword evidence="3" id="KW-0862">Zinc</keyword>
<dbReference type="EC" id="1.14.11.27" evidence="7"/>
<dbReference type="InterPro" id="IPR013083">
    <property type="entry name" value="Znf_RING/FYVE/PHD"/>
</dbReference>
<organism evidence="8 9">
    <name type="scientific">Helianthus annuus</name>
    <name type="common">Common sunflower</name>
    <dbReference type="NCBI Taxonomy" id="4232"/>
    <lineage>
        <taxon>Eukaryota</taxon>
        <taxon>Viridiplantae</taxon>
        <taxon>Streptophyta</taxon>
        <taxon>Embryophyta</taxon>
        <taxon>Tracheophyta</taxon>
        <taxon>Spermatophyta</taxon>
        <taxon>Magnoliopsida</taxon>
        <taxon>eudicotyledons</taxon>
        <taxon>Gunneridae</taxon>
        <taxon>Pentapetalae</taxon>
        <taxon>asterids</taxon>
        <taxon>campanulids</taxon>
        <taxon>Asterales</taxon>
        <taxon>Asteraceae</taxon>
        <taxon>Asteroideae</taxon>
        <taxon>Heliantheae alliance</taxon>
        <taxon>Heliantheae</taxon>
        <taxon>Helianthus</taxon>
    </lineage>
</organism>
<dbReference type="InterPro" id="IPR043151">
    <property type="entry name" value="BAH_sf"/>
</dbReference>
<dbReference type="STRING" id="4232.A0A251RXY2"/>
<dbReference type="Pfam" id="PF00628">
    <property type="entry name" value="PHD"/>
    <property type="match status" value="1"/>
</dbReference>
<dbReference type="InterPro" id="IPR019787">
    <property type="entry name" value="Znf_PHD-finger"/>
</dbReference>
<dbReference type="SMART" id="SM00439">
    <property type="entry name" value="BAH"/>
    <property type="match status" value="1"/>
</dbReference>
<reference evidence="8" key="2">
    <citation type="submission" date="2017-02" db="EMBL/GenBank/DDBJ databases">
        <title>Sunflower complete genome.</title>
        <authorList>
            <person name="Langlade N."/>
            <person name="Munos S."/>
        </authorList>
    </citation>
    <scope>NUCLEOTIDE SEQUENCE [LARGE SCALE GENOMIC DNA]</scope>
    <source>
        <tissue evidence="8">Leaves</tissue>
    </source>
</reference>
<evidence type="ECO:0000256" key="1">
    <source>
        <dbReference type="ARBA" id="ARBA00022723"/>
    </source>
</evidence>
<evidence type="ECO:0000313" key="7">
    <source>
        <dbReference type="EMBL" id="KAF5758838.1"/>
    </source>
</evidence>
<reference evidence="7" key="3">
    <citation type="submission" date="2020-06" db="EMBL/GenBank/DDBJ databases">
        <title>Helianthus annuus Genome sequencing and assembly Release 2.</title>
        <authorList>
            <person name="Gouzy J."/>
            <person name="Langlade N."/>
            <person name="Munos S."/>
        </authorList>
    </citation>
    <scope>NUCLEOTIDE SEQUENCE</scope>
    <source>
        <tissue evidence="7">Leaves</tissue>
    </source>
</reference>
<feature type="domain" description="BAH" evidence="6">
    <location>
        <begin position="1"/>
        <end position="107"/>
    </location>
</feature>
<keyword evidence="1" id="KW-0479">Metal-binding</keyword>
<dbReference type="InterPro" id="IPR019786">
    <property type="entry name" value="Zinc_finger_PHD-type_CS"/>
</dbReference>
<dbReference type="Gene3D" id="3.30.40.10">
    <property type="entry name" value="Zinc/RING finger domain, C3HC4 (zinc finger)"/>
    <property type="match status" value="1"/>
</dbReference>
<name>A0A251RXY2_HELAN</name>
<dbReference type="EMBL" id="CM007905">
    <property type="protein sequence ID" value="OTF91063.1"/>
    <property type="molecule type" value="Genomic_DNA"/>
</dbReference>
<keyword evidence="9" id="KW-1185">Reference proteome</keyword>
<dbReference type="InParanoid" id="A0A251RXY2"/>
<evidence type="ECO:0000313" key="9">
    <source>
        <dbReference type="Proteomes" id="UP000215914"/>
    </source>
</evidence>
<dbReference type="GO" id="GO:0140680">
    <property type="term" value="F:histone H3K36me/H3K36me2 demethylase activity"/>
    <property type="evidence" value="ECO:0007669"/>
    <property type="project" value="UniProtKB-EC"/>
</dbReference>
<evidence type="ECO:0000259" key="5">
    <source>
        <dbReference type="PROSITE" id="PS50016"/>
    </source>
</evidence>
<dbReference type="GO" id="GO:0003682">
    <property type="term" value="F:chromatin binding"/>
    <property type="evidence" value="ECO:0007669"/>
    <property type="project" value="InterPro"/>
</dbReference>
<dbReference type="PANTHER" id="PTHR46364">
    <property type="entry name" value="OS08G0421900 PROTEIN"/>
    <property type="match status" value="1"/>
</dbReference>
<dbReference type="Gramene" id="mRNA:HanXRQr2_Chr16g0734031">
    <property type="protein sequence ID" value="mRNA:HanXRQr2_Chr16g0734031"/>
    <property type="gene ID" value="HanXRQr2_Chr16g0734031"/>
</dbReference>
<dbReference type="InterPro" id="IPR001965">
    <property type="entry name" value="Znf_PHD"/>
</dbReference>
<dbReference type="InterPro" id="IPR011011">
    <property type="entry name" value="Znf_FYVE_PHD"/>
</dbReference>
<dbReference type="Gene3D" id="2.30.30.490">
    <property type="match status" value="1"/>
</dbReference>
<dbReference type="InterPro" id="IPR001025">
    <property type="entry name" value="BAH_dom"/>
</dbReference>
<protein>
    <submittedName>
        <fullName evidence="8">Putative bromo adjacent homology (BAH) domain, Zinc finger, RING/FYVE/PHD-type</fullName>
    </submittedName>
    <submittedName>
        <fullName evidence="7">[histone H3]-lysine-36 demethylase chromatin regulator PHD family</fullName>
        <ecNumber evidence="7">1.14.11.27</ecNumber>
    </submittedName>
</protein>
<dbReference type="PROSITE" id="PS01359">
    <property type="entry name" value="ZF_PHD_1"/>
    <property type="match status" value="1"/>
</dbReference>
<dbReference type="Proteomes" id="UP000215914">
    <property type="component" value="Chromosome 16"/>
</dbReference>
<evidence type="ECO:0000259" key="6">
    <source>
        <dbReference type="PROSITE" id="PS51038"/>
    </source>
</evidence>
<keyword evidence="2 4" id="KW-0863">Zinc-finger</keyword>
<accession>A0A251RXY2</accession>
<dbReference type="SMART" id="SM00249">
    <property type="entry name" value="PHD"/>
    <property type="match status" value="1"/>
</dbReference>
<dbReference type="SUPFAM" id="SSF57903">
    <property type="entry name" value="FYVE/PHD zinc finger"/>
    <property type="match status" value="1"/>
</dbReference>
<dbReference type="PROSITE" id="PS50016">
    <property type="entry name" value="ZF_PHD_2"/>
    <property type="match status" value="1"/>
</dbReference>
<feature type="domain" description="PHD-type" evidence="5">
    <location>
        <begin position="117"/>
        <end position="168"/>
    </location>
</feature>
<keyword evidence="7" id="KW-0560">Oxidoreductase</keyword>
<reference evidence="7 9" key="1">
    <citation type="journal article" date="2017" name="Nature">
        <title>The sunflower genome provides insights into oil metabolism, flowering and Asterid evolution.</title>
        <authorList>
            <person name="Badouin H."/>
            <person name="Gouzy J."/>
            <person name="Grassa C.J."/>
            <person name="Murat F."/>
            <person name="Staton S.E."/>
            <person name="Cottret L."/>
            <person name="Lelandais-Briere C."/>
            <person name="Owens G.L."/>
            <person name="Carrere S."/>
            <person name="Mayjonade B."/>
            <person name="Legrand L."/>
            <person name="Gill N."/>
            <person name="Kane N.C."/>
            <person name="Bowers J.E."/>
            <person name="Hubner S."/>
            <person name="Bellec A."/>
            <person name="Berard A."/>
            <person name="Berges H."/>
            <person name="Blanchet N."/>
            <person name="Boniface M.C."/>
            <person name="Brunel D."/>
            <person name="Catrice O."/>
            <person name="Chaidir N."/>
            <person name="Claudel C."/>
            <person name="Donnadieu C."/>
            <person name="Faraut T."/>
            <person name="Fievet G."/>
            <person name="Helmstetter N."/>
            <person name="King M."/>
            <person name="Knapp S.J."/>
            <person name="Lai Z."/>
            <person name="Le Paslier M.C."/>
            <person name="Lippi Y."/>
            <person name="Lorenzon L."/>
            <person name="Mandel J.R."/>
            <person name="Marage G."/>
            <person name="Marchand G."/>
            <person name="Marquand E."/>
            <person name="Bret-Mestries E."/>
            <person name="Morien E."/>
            <person name="Nambeesan S."/>
            <person name="Nguyen T."/>
            <person name="Pegot-Espagnet P."/>
            <person name="Pouilly N."/>
            <person name="Raftis F."/>
            <person name="Sallet E."/>
            <person name="Schiex T."/>
            <person name="Thomas J."/>
            <person name="Vandecasteele C."/>
            <person name="Vares D."/>
            <person name="Vear F."/>
            <person name="Vautrin S."/>
            <person name="Crespi M."/>
            <person name="Mangin B."/>
            <person name="Burke J.M."/>
            <person name="Salse J."/>
            <person name="Munos S."/>
            <person name="Vincourt P."/>
            <person name="Rieseberg L.H."/>
            <person name="Langlade N.B."/>
        </authorList>
    </citation>
    <scope>NUCLEOTIDE SEQUENCE [LARGE SCALE GENOMIC DNA]</scope>
    <source>
        <strain evidence="9">cv. SF193</strain>
        <tissue evidence="7">Leaves</tissue>
    </source>
</reference>
<evidence type="ECO:0000256" key="4">
    <source>
        <dbReference type="PROSITE-ProRule" id="PRU00146"/>
    </source>
</evidence>
<sequence>MKPAELDKPSYIARVEKLMADDENSEMMAKIRWYYRPEDTEDGRRPFHGEKEIFLSNDYDTQSTQTIQGKCVVHTFQKYIKLKDVGIDDYFCRYEYDAGKRDQPVAAGERFTPKRVTVYCKCNMPYNPEAYMVQCDKCKDWYHPSCLGLEIEDHEKLEEFVCSKCRMMMNN</sequence>
<proteinExistence type="predicted"/>
<dbReference type="PROSITE" id="PS51038">
    <property type="entry name" value="BAH"/>
    <property type="match status" value="1"/>
</dbReference>
<evidence type="ECO:0000256" key="3">
    <source>
        <dbReference type="ARBA" id="ARBA00022833"/>
    </source>
</evidence>
<dbReference type="EMBL" id="MNCJ02000331">
    <property type="protein sequence ID" value="KAF5758838.1"/>
    <property type="molecule type" value="Genomic_DNA"/>
</dbReference>